<gene>
    <name evidence="1" type="ORF">ILYODFUR_032185</name>
</gene>
<keyword evidence="2" id="KW-1185">Reference proteome</keyword>
<organism evidence="1 2">
    <name type="scientific">Ilyodon furcidens</name>
    <name type="common">goldbreast splitfin</name>
    <dbReference type="NCBI Taxonomy" id="33524"/>
    <lineage>
        <taxon>Eukaryota</taxon>
        <taxon>Metazoa</taxon>
        <taxon>Chordata</taxon>
        <taxon>Craniata</taxon>
        <taxon>Vertebrata</taxon>
        <taxon>Euteleostomi</taxon>
        <taxon>Actinopterygii</taxon>
        <taxon>Neopterygii</taxon>
        <taxon>Teleostei</taxon>
        <taxon>Neoteleostei</taxon>
        <taxon>Acanthomorphata</taxon>
        <taxon>Ovalentaria</taxon>
        <taxon>Atherinomorphae</taxon>
        <taxon>Cyprinodontiformes</taxon>
        <taxon>Goodeidae</taxon>
        <taxon>Ilyodon</taxon>
    </lineage>
</organism>
<sequence length="103" mass="12053">MMFPIIFYHCQSPDFQVQMKHTANVDTCQGDIAVNQSEKYFAFSAIYFLEILIFKLGNPKKSLEMQICLNSQFHFSSIFIQTSELELKAELHLQHGCKMQKRK</sequence>
<reference evidence="1 2" key="1">
    <citation type="submission" date="2021-06" db="EMBL/GenBank/DDBJ databases">
        <authorList>
            <person name="Palmer J.M."/>
        </authorList>
    </citation>
    <scope>NUCLEOTIDE SEQUENCE [LARGE SCALE GENOMIC DNA]</scope>
    <source>
        <strain evidence="2">if_2019</strain>
        <tissue evidence="1">Muscle</tissue>
    </source>
</reference>
<evidence type="ECO:0000313" key="1">
    <source>
        <dbReference type="EMBL" id="MEQ2257198.1"/>
    </source>
</evidence>
<name>A0ABV0VKF7_9TELE</name>
<dbReference type="EMBL" id="JAHRIQ010109430">
    <property type="protein sequence ID" value="MEQ2257198.1"/>
    <property type="molecule type" value="Genomic_DNA"/>
</dbReference>
<protein>
    <submittedName>
        <fullName evidence="1">Uncharacterized protein</fullName>
    </submittedName>
</protein>
<dbReference type="Proteomes" id="UP001482620">
    <property type="component" value="Unassembled WGS sequence"/>
</dbReference>
<comment type="caution">
    <text evidence="1">The sequence shown here is derived from an EMBL/GenBank/DDBJ whole genome shotgun (WGS) entry which is preliminary data.</text>
</comment>
<accession>A0ABV0VKF7</accession>
<evidence type="ECO:0000313" key="2">
    <source>
        <dbReference type="Proteomes" id="UP001482620"/>
    </source>
</evidence>
<proteinExistence type="predicted"/>